<comment type="caution">
    <text evidence="1">The sequence shown here is derived from an EMBL/GenBank/DDBJ whole genome shotgun (WGS) entry which is preliminary data.</text>
</comment>
<organism evidence="1 2">
    <name type="scientific">Parelaphostrongylus tenuis</name>
    <name type="common">Meningeal worm</name>
    <dbReference type="NCBI Taxonomy" id="148309"/>
    <lineage>
        <taxon>Eukaryota</taxon>
        <taxon>Metazoa</taxon>
        <taxon>Ecdysozoa</taxon>
        <taxon>Nematoda</taxon>
        <taxon>Chromadorea</taxon>
        <taxon>Rhabditida</taxon>
        <taxon>Rhabditina</taxon>
        <taxon>Rhabditomorpha</taxon>
        <taxon>Strongyloidea</taxon>
        <taxon>Metastrongylidae</taxon>
        <taxon>Parelaphostrongylus</taxon>
    </lineage>
</organism>
<reference evidence="1" key="1">
    <citation type="submission" date="2021-06" db="EMBL/GenBank/DDBJ databases">
        <title>Parelaphostrongylus tenuis whole genome reference sequence.</title>
        <authorList>
            <person name="Garwood T.J."/>
            <person name="Larsen P.A."/>
            <person name="Fountain-Jones N.M."/>
            <person name="Garbe J.R."/>
            <person name="Macchietto M.G."/>
            <person name="Kania S.A."/>
            <person name="Gerhold R.W."/>
            <person name="Richards J.E."/>
            <person name="Wolf T.M."/>
        </authorList>
    </citation>
    <scope>NUCLEOTIDE SEQUENCE</scope>
    <source>
        <strain evidence="1">MNPRO001-30</strain>
        <tissue evidence="1">Meninges</tissue>
    </source>
</reference>
<dbReference type="Proteomes" id="UP001196413">
    <property type="component" value="Unassembled WGS sequence"/>
</dbReference>
<protein>
    <submittedName>
        <fullName evidence="1">Uncharacterized protein</fullName>
    </submittedName>
</protein>
<gene>
    <name evidence="1" type="ORF">KIN20_020051</name>
</gene>
<evidence type="ECO:0000313" key="2">
    <source>
        <dbReference type="Proteomes" id="UP001196413"/>
    </source>
</evidence>
<dbReference type="EMBL" id="JAHQIW010004038">
    <property type="protein sequence ID" value="KAJ1360928.1"/>
    <property type="molecule type" value="Genomic_DNA"/>
</dbReference>
<accession>A0AAD5QQJ8</accession>
<evidence type="ECO:0000313" key="1">
    <source>
        <dbReference type="EMBL" id="KAJ1360928.1"/>
    </source>
</evidence>
<proteinExistence type="predicted"/>
<dbReference type="AlphaFoldDB" id="A0AAD5QQJ8"/>
<sequence length="130" mass="14124">MATKERHRIAFIVGNTVTGSCDRTADRQMLCDTGAGVEAVPNTYFITSGTLSSSGINMAYWSKEKWQGILSRTVRMLALGPFGSHFFSASATVGGKWHLIVVFIAKNDARDTLLQRPLSGERKQDSPTGA</sequence>
<name>A0AAD5QQJ8_PARTN</name>
<keyword evidence="2" id="KW-1185">Reference proteome</keyword>
<dbReference type="PROSITE" id="PS51257">
    <property type="entry name" value="PROKAR_LIPOPROTEIN"/>
    <property type="match status" value="1"/>
</dbReference>